<sequence>MARKMSSKGRGKIYDHAKPGKIVLGYIQKIGDEYLITDRFGRELVRTSKDTRVSRIYQLLVNRIMGAYVT</sequence>
<protein>
    <submittedName>
        <fullName evidence="1">Uncharacterized protein</fullName>
    </submittedName>
</protein>
<gene>
    <name evidence="1" type="ORF">MM415B00342_0048</name>
</gene>
<organism evidence="1">
    <name type="scientific">viral metagenome</name>
    <dbReference type="NCBI Taxonomy" id="1070528"/>
    <lineage>
        <taxon>unclassified sequences</taxon>
        <taxon>metagenomes</taxon>
        <taxon>organismal metagenomes</taxon>
    </lineage>
</organism>
<proteinExistence type="predicted"/>
<reference evidence="1" key="1">
    <citation type="submission" date="2020-03" db="EMBL/GenBank/DDBJ databases">
        <title>The deep terrestrial virosphere.</title>
        <authorList>
            <person name="Holmfeldt K."/>
            <person name="Nilsson E."/>
            <person name="Simone D."/>
            <person name="Lopez-Fernandez M."/>
            <person name="Wu X."/>
            <person name="de Brujin I."/>
            <person name="Lundin D."/>
            <person name="Andersson A."/>
            <person name="Bertilsson S."/>
            <person name="Dopson M."/>
        </authorList>
    </citation>
    <scope>NUCLEOTIDE SEQUENCE</scope>
    <source>
        <strain evidence="1">MM415B00342</strain>
    </source>
</reference>
<accession>A0A6M3J9S6</accession>
<evidence type="ECO:0000313" key="1">
    <source>
        <dbReference type="EMBL" id="QJA66586.1"/>
    </source>
</evidence>
<name>A0A6M3J9S6_9ZZZZ</name>
<dbReference type="EMBL" id="MT141557">
    <property type="protein sequence ID" value="QJA66586.1"/>
    <property type="molecule type" value="Genomic_DNA"/>
</dbReference>
<dbReference type="AlphaFoldDB" id="A0A6M3J9S6"/>